<protein>
    <submittedName>
        <fullName evidence="1">Uncharacterized protein</fullName>
    </submittedName>
</protein>
<keyword evidence="2" id="KW-1185">Reference proteome</keyword>
<reference evidence="1 2" key="1">
    <citation type="submission" date="2024-07" db="EMBL/GenBank/DDBJ databases">
        <title>Section-level genome sequencing and comparative genomics of Aspergillus sections Usti and Cavernicolus.</title>
        <authorList>
            <consortium name="Lawrence Berkeley National Laboratory"/>
            <person name="Nybo J.L."/>
            <person name="Vesth T.C."/>
            <person name="Theobald S."/>
            <person name="Frisvad J.C."/>
            <person name="Larsen T.O."/>
            <person name="Kjaerboelling I."/>
            <person name="Rothschild-Mancinelli K."/>
            <person name="Lyhne E.K."/>
            <person name="Kogle M.E."/>
            <person name="Barry K."/>
            <person name="Clum A."/>
            <person name="Na H."/>
            <person name="Ledsgaard L."/>
            <person name="Lin J."/>
            <person name="Lipzen A."/>
            <person name="Kuo A."/>
            <person name="Riley R."/>
            <person name="Mondo S."/>
            <person name="Labutti K."/>
            <person name="Haridas S."/>
            <person name="Pangalinan J."/>
            <person name="Salamov A.A."/>
            <person name="Simmons B.A."/>
            <person name="Magnuson J.K."/>
            <person name="Chen J."/>
            <person name="Drula E."/>
            <person name="Henrissat B."/>
            <person name="Wiebenga A."/>
            <person name="Lubbers R.J."/>
            <person name="Gomes A.C."/>
            <person name="Makela M.R."/>
            <person name="Stajich J."/>
            <person name="Grigoriev I.V."/>
            <person name="Mortensen U.H."/>
            <person name="De Vries R.P."/>
            <person name="Baker S.E."/>
            <person name="Andersen M.R."/>
        </authorList>
    </citation>
    <scope>NUCLEOTIDE SEQUENCE [LARGE SCALE GENOMIC DNA]</scope>
    <source>
        <strain evidence="1 2">CBS 123904</strain>
    </source>
</reference>
<dbReference type="Proteomes" id="UP001610446">
    <property type="component" value="Unassembled WGS sequence"/>
</dbReference>
<evidence type="ECO:0000313" key="1">
    <source>
        <dbReference type="EMBL" id="KAL2838176.1"/>
    </source>
</evidence>
<accession>A0ABR4JDQ7</accession>
<proteinExistence type="predicted"/>
<evidence type="ECO:0000313" key="2">
    <source>
        <dbReference type="Proteomes" id="UP001610446"/>
    </source>
</evidence>
<name>A0ABR4JDQ7_9EURO</name>
<gene>
    <name evidence="1" type="ORF">BJY01DRAFT_220198</name>
</gene>
<comment type="caution">
    <text evidence="1">The sequence shown here is derived from an EMBL/GenBank/DDBJ whole genome shotgun (WGS) entry which is preliminary data.</text>
</comment>
<organism evidence="1 2">
    <name type="scientific">Aspergillus pseudoustus</name>
    <dbReference type="NCBI Taxonomy" id="1810923"/>
    <lineage>
        <taxon>Eukaryota</taxon>
        <taxon>Fungi</taxon>
        <taxon>Dikarya</taxon>
        <taxon>Ascomycota</taxon>
        <taxon>Pezizomycotina</taxon>
        <taxon>Eurotiomycetes</taxon>
        <taxon>Eurotiomycetidae</taxon>
        <taxon>Eurotiales</taxon>
        <taxon>Aspergillaceae</taxon>
        <taxon>Aspergillus</taxon>
        <taxon>Aspergillus subgen. Nidulantes</taxon>
    </lineage>
</organism>
<dbReference type="EMBL" id="JBFXLU010000149">
    <property type="protein sequence ID" value="KAL2838176.1"/>
    <property type="molecule type" value="Genomic_DNA"/>
</dbReference>
<sequence>MKLSALSLLSPATARLRVSNQFSYGGSGICGYGNARTWDTYHVVQPELYRRVQRHVDAGRAHPLIDWTTIPHTDSIRSGCRS</sequence>